<evidence type="ECO:0000256" key="2">
    <source>
        <dbReference type="ARBA" id="ARBA00023015"/>
    </source>
</evidence>
<keyword evidence="9" id="KW-1185">Reference proteome</keyword>
<dbReference type="InterPro" id="IPR036388">
    <property type="entry name" value="WH-like_DNA-bd_sf"/>
</dbReference>
<dbReference type="Gene3D" id="1.10.1740.10">
    <property type="match status" value="1"/>
</dbReference>
<dbReference type="InterPro" id="IPR013324">
    <property type="entry name" value="RNA_pol_sigma_r3/r4-like"/>
</dbReference>
<organism evidence="8 9">
    <name type="scientific">Xylanibacter brevis</name>
    <dbReference type="NCBI Taxonomy" id="83231"/>
    <lineage>
        <taxon>Bacteria</taxon>
        <taxon>Pseudomonadati</taxon>
        <taxon>Bacteroidota</taxon>
        <taxon>Bacteroidia</taxon>
        <taxon>Bacteroidales</taxon>
        <taxon>Prevotellaceae</taxon>
        <taxon>Xylanibacter</taxon>
    </lineage>
</organism>
<accession>A0ABS9CIG0</accession>
<feature type="domain" description="RNA polymerase sigma factor 70 region 4 type 2" evidence="7">
    <location>
        <begin position="94"/>
        <end position="146"/>
    </location>
</feature>
<dbReference type="InterPro" id="IPR013325">
    <property type="entry name" value="RNA_pol_sigma_r2"/>
</dbReference>
<dbReference type="SUPFAM" id="SSF88659">
    <property type="entry name" value="Sigma3 and sigma4 domains of RNA polymerase sigma factors"/>
    <property type="match status" value="1"/>
</dbReference>
<dbReference type="Pfam" id="PF08281">
    <property type="entry name" value="Sigma70_r4_2"/>
    <property type="match status" value="1"/>
</dbReference>
<evidence type="ECO:0000259" key="6">
    <source>
        <dbReference type="Pfam" id="PF04542"/>
    </source>
</evidence>
<feature type="domain" description="RNA polymerase sigma-70 region 2" evidence="6">
    <location>
        <begin position="4"/>
        <end position="61"/>
    </location>
</feature>
<keyword evidence="2" id="KW-0805">Transcription regulation</keyword>
<evidence type="ECO:0000256" key="1">
    <source>
        <dbReference type="ARBA" id="ARBA00010641"/>
    </source>
</evidence>
<evidence type="ECO:0000256" key="5">
    <source>
        <dbReference type="ARBA" id="ARBA00023163"/>
    </source>
</evidence>
<keyword evidence="5" id="KW-0804">Transcription</keyword>
<dbReference type="SUPFAM" id="SSF88946">
    <property type="entry name" value="Sigma2 domain of RNA polymerase sigma factors"/>
    <property type="match status" value="1"/>
</dbReference>
<evidence type="ECO:0000256" key="4">
    <source>
        <dbReference type="ARBA" id="ARBA00023125"/>
    </source>
</evidence>
<keyword evidence="3" id="KW-0731">Sigma factor</keyword>
<dbReference type="Pfam" id="PF04542">
    <property type="entry name" value="Sigma70_r2"/>
    <property type="match status" value="1"/>
</dbReference>
<reference evidence="8 9" key="1">
    <citation type="submission" date="2020-12" db="EMBL/GenBank/DDBJ databases">
        <title>Whole genome sequences of gut porcine anaerobes.</title>
        <authorList>
            <person name="Kubasova T."/>
            <person name="Jahodarova E."/>
            <person name="Rychlik I."/>
        </authorList>
    </citation>
    <scope>NUCLEOTIDE SEQUENCE [LARGE SCALE GENOMIC DNA]</scope>
    <source>
        <strain evidence="8 9">An925</strain>
    </source>
</reference>
<dbReference type="InterPro" id="IPR007627">
    <property type="entry name" value="RNA_pol_sigma70_r2"/>
</dbReference>
<comment type="caution">
    <text evidence="8">The sequence shown here is derived from an EMBL/GenBank/DDBJ whole genome shotgun (WGS) entry which is preliminary data.</text>
</comment>
<keyword evidence="4" id="KW-0238">DNA-binding</keyword>
<dbReference type="PANTHER" id="PTHR43133">
    <property type="entry name" value="RNA POLYMERASE ECF-TYPE SIGMA FACTO"/>
    <property type="match status" value="1"/>
</dbReference>
<sequence length="156" mass="18099">MKAWQTASRMLNDSDDADDVASETMLRLWAVHDTLHDETHAVRLAVVVARHTAIDHQRRRRPSVSIDSGTRVIPLDIPTTNTPDRKMEWEESEQWLRQRIEQLPPREMQVLRLRQTERRTNAEIAALLGIGEASVATMLSAVRRKLFNDIKERNRQ</sequence>
<dbReference type="Proteomes" id="UP001200470">
    <property type="component" value="Unassembled WGS sequence"/>
</dbReference>
<dbReference type="NCBIfam" id="TIGR02937">
    <property type="entry name" value="sigma70-ECF"/>
    <property type="match status" value="1"/>
</dbReference>
<evidence type="ECO:0000313" key="8">
    <source>
        <dbReference type="EMBL" id="MCF2564063.1"/>
    </source>
</evidence>
<evidence type="ECO:0000256" key="3">
    <source>
        <dbReference type="ARBA" id="ARBA00023082"/>
    </source>
</evidence>
<protein>
    <submittedName>
        <fullName evidence="8">Sigma-70 family RNA polymerase sigma factor</fullName>
    </submittedName>
</protein>
<proteinExistence type="inferred from homology"/>
<dbReference type="Gene3D" id="1.10.10.10">
    <property type="entry name" value="Winged helix-like DNA-binding domain superfamily/Winged helix DNA-binding domain"/>
    <property type="match status" value="1"/>
</dbReference>
<dbReference type="EMBL" id="JADYTN010000016">
    <property type="protein sequence ID" value="MCF2564063.1"/>
    <property type="molecule type" value="Genomic_DNA"/>
</dbReference>
<dbReference type="InterPro" id="IPR014284">
    <property type="entry name" value="RNA_pol_sigma-70_dom"/>
</dbReference>
<gene>
    <name evidence="8" type="ORF">I6E12_08055</name>
</gene>
<dbReference type="InterPro" id="IPR039425">
    <property type="entry name" value="RNA_pol_sigma-70-like"/>
</dbReference>
<dbReference type="PANTHER" id="PTHR43133:SF8">
    <property type="entry name" value="RNA POLYMERASE SIGMA FACTOR HI_1459-RELATED"/>
    <property type="match status" value="1"/>
</dbReference>
<name>A0ABS9CIG0_9BACT</name>
<comment type="similarity">
    <text evidence="1">Belongs to the sigma-70 factor family. ECF subfamily.</text>
</comment>
<evidence type="ECO:0000259" key="7">
    <source>
        <dbReference type="Pfam" id="PF08281"/>
    </source>
</evidence>
<dbReference type="InterPro" id="IPR013249">
    <property type="entry name" value="RNA_pol_sigma70_r4_t2"/>
</dbReference>
<evidence type="ECO:0000313" key="9">
    <source>
        <dbReference type="Proteomes" id="UP001200470"/>
    </source>
</evidence>